<evidence type="ECO:0000313" key="2">
    <source>
        <dbReference type="EMBL" id="KAJ6235481.1"/>
    </source>
</evidence>
<dbReference type="EMBL" id="JAOAOG010000257">
    <property type="protein sequence ID" value="KAJ6235481.1"/>
    <property type="molecule type" value="Genomic_DNA"/>
</dbReference>
<keyword evidence="3" id="KW-1185">Reference proteome</keyword>
<sequence>MQLSEFIMWRQEGVCNGMNQFGMLIGACALCFQPVFLIFTFRYTGPKINRIRLLVPFWYSIIRVVVQIGSTTIVMFFSDKYPNWANGDSLFGGKKLCGKPGPLGHLIWSIPQRKCGTTHPSAFLYFLLLFTGIFALPHLRGIIYTLILMVSLIFTFKAANFTNESGSFWCYVVVFVFSGSAKYFKDYVSLPMFWSLLQMQLSEFIIWRQEGECNLMNQFGMYIGAVALCIQPTCLLFTFRYTGPKRNRTRLLVPFWYSIIWLVMQLGSITMAMFFSDKYPYLKSSTQMFGGEKLCGTPGPLGHLIWSIPQPQCGSLYPSHHFYYLLLFSGIFALPHLRGIIYTLILTVSIAFTFKAANFTNESGSFWCYVVVAATSAKIIFIIIDVIYQKVKKKRCEFIWTYLVFSDPNFDVKKNQEKIKNKEKKRVKKVN</sequence>
<feature type="transmembrane region" description="Helical" evidence="1">
    <location>
        <begin position="219"/>
        <end position="243"/>
    </location>
</feature>
<gene>
    <name evidence="2" type="ORF">M0813_03628</name>
</gene>
<keyword evidence="1" id="KW-0812">Transmembrane</keyword>
<protein>
    <submittedName>
        <fullName evidence="2">Uncharacterized protein</fullName>
    </submittedName>
</protein>
<feature type="transmembrane region" description="Helical" evidence="1">
    <location>
        <begin position="20"/>
        <end position="41"/>
    </location>
</feature>
<feature type="transmembrane region" description="Helical" evidence="1">
    <location>
        <begin position="322"/>
        <end position="352"/>
    </location>
</feature>
<keyword evidence="1" id="KW-1133">Transmembrane helix</keyword>
<evidence type="ECO:0000313" key="3">
    <source>
        <dbReference type="Proteomes" id="UP001150062"/>
    </source>
</evidence>
<comment type="caution">
    <text evidence="2">The sequence shown here is derived from an EMBL/GenBank/DDBJ whole genome shotgun (WGS) entry which is preliminary data.</text>
</comment>
<feature type="transmembrane region" description="Helical" evidence="1">
    <location>
        <begin position="123"/>
        <end position="156"/>
    </location>
</feature>
<feature type="transmembrane region" description="Helical" evidence="1">
    <location>
        <begin position="53"/>
        <end position="77"/>
    </location>
</feature>
<feature type="transmembrane region" description="Helical" evidence="1">
    <location>
        <begin position="255"/>
        <end position="275"/>
    </location>
</feature>
<name>A0ABQ8XS90_9EUKA</name>
<feature type="transmembrane region" description="Helical" evidence="1">
    <location>
        <begin position="168"/>
        <end position="184"/>
    </location>
</feature>
<dbReference type="Proteomes" id="UP001150062">
    <property type="component" value="Unassembled WGS sequence"/>
</dbReference>
<evidence type="ECO:0000256" key="1">
    <source>
        <dbReference type="SAM" id="Phobius"/>
    </source>
</evidence>
<keyword evidence="1" id="KW-0472">Membrane</keyword>
<proteinExistence type="predicted"/>
<reference evidence="2" key="1">
    <citation type="submission" date="2022-08" db="EMBL/GenBank/DDBJ databases">
        <title>Novel sulfate-reducing endosymbionts in the free-living metamonad Anaeramoeba.</title>
        <authorList>
            <person name="Jerlstrom-Hultqvist J."/>
            <person name="Cepicka I."/>
            <person name="Gallot-Lavallee L."/>
            <person name="Salas-Leiva D."/>
            <person name="Curtis B.A."/>
            <person name="Zahonova K."/>
            <person name="Pipaliya S."/>
            <person name="Dacks J."/>
            <person name="Roger A.J."/>
        </authorList>
    </citation>
    <scope>NUCLEOTIDE SEQUENCE</scope>
    <source>
        <strain evidence="2">Schooner1</strain>
    </source>
</reference>
<feature type="transmembrane region" description="Helical" evidence="1">
    <location>
        <begin position="364"/>
        <end position="388"/>
    </location>
</feature>
<organism evidence="2 3">
    <name type="scientific">Anaeramoeba flamelloides</name>
    <dbReference type="NCBI Taxonomy" id="1746091"/>
    <lineage>
        <taxon>Eukaryota</taxon>
        <taxon>Metamonada</taxon>
        <taxon>Anaeramoebidae</taxon>
        <taxon>Anaeramoeba</taxon>
    </lineage>
</organism>
<accession>A0ABQ8XS90</accession>